<reference evidence="2 3" key="1">
    <citation type="journal article" date="2015" name="Stand. Genomic Sci.">
        <title>Genomic Encyclopedia of Bacterial and Archaeal Type Strains, Phase III: the genomes of soil and plant-associated and newly described type strains.</title>
        <authorList>
            <person name="Whitman W.B."/>
            <person name="Woyke T."/>
            <person name="Klenk H.P."/>
            <person name="Zhou Y."/>
            <person name="Lilburn T.G."/>
            <person name="Beck B.J."/>
            <person name="De Vos P."/>
            <person name="Vandamme P."/>
            <person name="Eisen J.A."/>
            <person name="Garrity G."/>
            <person name="Hugenholtz P."/>
            <person name="Kyrpides N.C."/>
        </authorList>
    </citation>
    <scope>NUCLEOTIDE SEQUENCE [LARGE SCALE GENOMIC DNA]</scope>
    <source>
        <strain evidence="2 3">CGMCC 1.10948</strain>
    </source>
</reference>
<name>A0A562RZA8_9BRAD</name>
<evidence type="ECO:0000313" key="3">
    <source>
        <dbReference type="Proteomes" id="UP000316291"/>
    </source>
</evidence>
<dbReference type="RefSeq" id="WP_145831383.1">
    <property type="nucleotide sequence ID" value="NZ_VLLA01000003.1"/>
</dbReference>
<keyword evidence="3" id="KW-1185">Reference proteome</keyword>
<accession>A0A562RZA8</accession>
<gene>
    <name evidence="2" type="ORF">IQ16_01758</name>
</gene>
<evidence type="ECO:0000256" key="1">
    <source>
        <dbReference type="SAM" id="SignalP"/>
    </source>
</evidence>
<keyword evidence="1" id="KW-0732">Signal</keyword>
<dbReference type="OrthoDB" id="8243863at2"/>
<evidence type="ECO:0008006" key="4">
    <source>
        <dbReference type="Google" id="ProtNLM"/>
    </source>
</evidence>
<organism evidence="2 3">
    <name type="scientific">Bradyrhizobium huanghuaihaiense</name>
    <dbReference type="NCBI Taxonomy" id="990078"/>
    <lineage>
        <taxon>Bacteria</taxon>
        <taxon>Pseudomonadati</taxon>
        <taxon>Pseudomonadota</taxon>
        <taxon>Alphaproteobacteria</taxon>
        <taxon>Hyphomicrobiales</taxon>
        <taxon>Nitrobacteraceae</taxon>
        <taxon>Bradyrhizobium</taxon>
    </lineage>
</organism>
<dbReference type="Proteomes" id="UP000316291">
    <property type="component" value="Unassembled WGS sequence"/>
</dbReference>
<proteinExistence type="predicted"/>
<dbReference type="EMBL" id="VLLA01000003">
    <property type="protein sequence ID" value="TWI73620.1"/>
    <property type="molecule type" value="Genomic_DNA"/>
</dbReference>
<dbReference type="AlphaFoldDB" id="A0A562RZA8"/>
<feature type="chain" id="PRO_5021699030" description="Invasion protein IalB" evidence="1">
    <location>
        <begin position="33"/>
        <end position="176"/>
    </location>
</feature>
<sequence>MMRENNAGGYMRANQVSVLAMMLFAGTVCAHAKDERQIVGSWIVSNNEDRFGKGGTFVAAVLDQNGGTALAVRCIEKDLSIAVIDSSQDPKPLKVGTAYVVKMRTDKEPIMTTAGKAIGDRLIQFDTQADMVRTIRKGRETAIRLENDNGVSRTLIFPTKGNMKALARVADECNLD</sequence>
<protein>
    <recommendedName>
        <fullName evidence="4">Invasion protein IalB</fullName>
    </recommendedName>
</protein>
<evidence type="ECO:0000313" key="2">
    <source>
        <dbReference type="EMBL" id="TWI73620.1"/>
    </source>
</evidence>
<comment type="caution">
    <text evidence="2">The sequence shown here is derived from an EMBL/GenBank/DDBJ whole genome shotgun (WGS) entry which is preliminary data.</text>
</comment>
<feature type="signal peptide" evidence="1">
    <location>
        <begin position="1"/>
        <end position="32"/>
    </location>
</feature>